<dbReference type="SUPFAM" id="SSF46689">
    <property type="entry name" value="Homeodomain-like"/>
    <property type="match status" value="1"/>
</dbReference>
<dbReference type="OrthoDB" id="3562657at2759"/>
<dbReference type="GeneID" id="36290630"/>
<evidence type="ECO:0000259" key="2">
    <source>
        <dbReference type="PROSITE" id="PS50090"/>
    </source>
</evidence>
<reference evidence="3" key="1">
    <citation type="submission" date="2016-03" db="EMBL/GenBank/DDBJ databases">
        <title>Updated assembly of Pseudogymnoascus destructans, the fungus causing white-nose syndrome of bats.</title>
        <authorList>
            <person name="Palmer J.M."/>
            <person name="Drees K.P."/>
            <person name="Foster J.T."/>
            <person name="Lindner D.L."/>
        </authorList>
    </citation>
    <scope>NUCLEOTIDE SEQUENCE [LARGE SCALE GENOMIC DNA]</scope>
    <source>
        <strain evidence="3">20631-21</strain>
    </source>
</reference>
<evidence type="ECO:0000313" key="3">
    <source>
        <dbReference type="EMBL" id="OAF55631.1"/>
    </source>
</evidence>
<dbReference type="Gene3D" id="1.10.10.60">
    <property type="entry name" value="Homeodomain-like"/>
    <property type="match status" value="1"/>
</dbReference>
<dbReference type="InterPro" id="IPR009057">
    <property type="entry name" value="Homeodomain-like_sf"/>
</dbReference>
<dbReference type="EMBL" id="KV441408">
    <property type="protein sequence ID" value="OAF55631.1"/>
    <property type="molecule type" value="Genomic_DNA"/>
</dbReference>
<sequence>MPHGVTELYQKVMEAGNIQDIMSVANFLNPVDEDDNGEDEQNVGEDEVLQEVLQEHLGLPTTQSDEEDVISFHSLSSSRSDADGFGDGDPNTGSDGDAYSSEDNVARSDDRKYSEWSPLDKQRLSAYKKEGKSWEWIFSKFPGRTKGAVRTRWSTMQSRVK</sequence>
<protein>
    <recommendedName>
        <fullName evidence="2">Myb-like domain-containing protein</fullName>
    </recommendedName>
</protein>
<dbReference type="PROSITE" id="PS50090">
    <property type="entry name" value="MYB_LIKE"/>
    <property type="match status" value="1"/>
</dbReference>
<dbReference type="VEuPathDB" id="FungiDB:GMDG_03702"/>
<evidence type="ECO:0000256" key="1">
    <source>
        <dbReference type="SAM" id="MobiDB-lite"/>
    </source>
</evidence>
<dbReference type="RefSeq" id="XP_024320931.1">
    <property type="nucleotide sequence ID" value="XM_024471152.1"/>
</dbReference>
<dbReference type="Proteomes" id="UP000077154">
    <property type="component" value="Unassembled WGS sequence"/>
</dbReference>
<accession>A0A177A2Y9</accession>
<gene>
    <name evidence="3" type="ORF">VC83_07585</name>
</gene>
<feature type="compositionally biased region" description="Basic and acidic residues" evidence="1">
    <location>
        <begin position="104"/>
        <end position="115"/>
    </location>
</feature>
<dbReference type="InterPro" id="IPR001005">
    <property type="entry name" value="SANT/Myb"/>
</dbReference>
<dbReference type="AlphaFoldDB" id="A0A177A2Y9"/>
<organism evidence="3">
    <name type="scientific">Pseudogymnoascus destructans</name>
    <dbReference type="NCBI Taxonomy" id="655981"/>
    <lineage>
        <taxon>Eukaryota</taxon>
        <taxon>Fungi</taxon>
        <taxon>Dikarya</taxon>
        <taxon>Ascomycota</taxon>
        <taxon>Pezizomycotina</taxon>
        <taxon>Leotiomycetes</taxon>
        <taxon>Thelebolales</taxon>
        <taxon>Thelebolaceae</taxon>
        <taxon>Pseudogymnoascus</taxon>
    </lineage>
</organism>
<dbReference type="VEuPathDB" id="FungiDB:GMDG_04041"/>
<feature type="region of interest" description="Disordered" evidence="1">
    <location>
        <begin position="59"/>
        <end position="115"/>
    </location>
</feature>
<feature type="domain" description="Myb-like" evidence="2">
    <location>
        <begin position="108"/>
        <end position="157"/>
    </location>
</feature>
<name>A0A177A2Y9_9PEZI</name>
<proteinExistence type="predicted"/>